<dbReference type="Proteomes" id="UP000789525">
    <property type="component" value="Unassembled WGS sequence"/>
</dbReference>
<reference evidence="1" key="1">
    <citation type="submission" date="2021-06" db="EMBL/GenBank/DDBJ databases">
        <authorList>
            <person name="Kallberg Y."/>
            <person name="Tangrot J."/>
            <person name="Rosling A."/>
        </authorList>
    </citation>
    <scope>NUCLEOTIDE SEQUENCE</scope>
    <source>
        <strain evidence="1">CL356</strain>
    </source>
</reference>
<keyword evidence="2" id="KW-1185">Reference proteome</keyword>
<sequence length="484" mass="53897">MNLALLVALFLKSHCNFQKRQDLTGKIPISNILLPSDKRNSFALQNFHGISDDDSSSATTTYITSSASNGGPTEVKTFTTGGDLLNDDFFKGRNPAGVMTFTTGGDLMNDDFFKELDPTKSSSTTTFTISSSTNGKPAEVKTFTYSGDDIPVEMQEEFARLGLDINFTKPFWTTNLDFDKYFNAHLGIDYSSPHVKIEKPTEQPSGLPEEYSYFVKPHKKEHRDPIPCPCDNRKRALLIGINYIGTPHNLNGCINDVRNIKNFLIKYWGFPEENVTVLTDDQKDPTKIPTRENCIKAMKALVANPEKGDSGHGGQQVDPKGDEDDGYDETIMPLDFQTKGQIVDDEMHYIMVDSLPPGVRLTAIFDSCHSGTVLDLPYIYSTRGYIKQPKIIEGGRKKNTQAGENIRRRNYETKSSPADVIMFSGCKDEQTSSDVTVNGVSSGAMSHAFIEALTTDKTQTYNELLNNIRRILHGKHLQRPQLSA</sequence>
<accession>A0ACA9KW64</accession>
<name>A0ACA9KW64_9GLOM</name>
<proteinExistence type="predicted"/>
<evidence type="ECO:0000313" key="2">
    <source>
        <dbReference type="Proteomes" id="UP000789525"/>
    </source>
</evidence>
<comment type="caution">
    <text evidence="1">The sequence shown here is derived from an EMBL/GenBank/DDBJ whole genome shotgun (WGS) entry which is preliminary data.</text>
</comment>
<dbReference type="EMBL" id="CAJVPT010003387">
    <property type="protein sequence ID" value="CAG8495002.1"/>
    <property type="molecule type" value="Genomic_DNA"/>
</dbReference>
<gene>
    <name evidence="1" type="ORF">ACOLOM_LOCUS2542</name>
</gene>
<organism evidence="1 2">
    <name type="scientific">Acaulospora colombiana</name>
    <dbReference type="NCBI Taxonomy" id="27376"/>
    <lineage>
        <taxon>Eukaryota</taxon>
        <taxon>Fungi</taxon>
        <taxon>Fungi incertae sedis</taxon>
        <taxon>Mucoromycota</taxon>
        <taxon>Glomeromycotina</taxon>
        <taxon>Glomeromycetes</taxon>
        <taxon>Diversisporales</taxon>
        <taxon>Acaulosporaceae</taxon>
        <taxon>Acaulospora</taxon>
    </lineage>
</organism>
<evidence type="ECO:0000313" key="1">
    <source>
        <dbReference type="EMBL" id="CAG8495002.1"/>
    </source>
</evidence>
<protein>
    <submittedName>
        <fullName evidence="1">10805_t:CDS:1</fullName>
    </submittedName>
</protein>